<comment type="caution">
    <text evidence="7">The sequence shown here is derived from an EMBL/GenBank/DDBJ whole genome shotgun (WGS) entry which is preliminary data.</text>
</comment>
<evidence type="ECO:0000313" key="8">
    <source>
        <dbReference type="Proteomes" id="UP001152484"/>
    </source>
</evidence>
<keyword evidence="5" id="KW-0472">Membrane</keyword>
<feature type="domain" description="GRF-type" evidence="6">
    <location>
        <begin position="6"/>
        <end position="48"/>
    </location>
</feature>
<dbReference type="GO" id="GO:0008270">
    <property type="term" value="F:zinc ion binding"/>
    <property type="evidence" value="ECO:0007669"/>
    <property type="project" value="UniProtKB-KW"/>
</dbReference>
<evidence type="ECO:0000259" key="6">
    <source>
        <dbReference type="PROSITE" id="PS51999"/>
    </source>
</evidence>
<dbReference type="EMBL" id="CAMAPE010000061">
    <property type="protein sequence ID" value="CAH9113604.1"/>
    <property type="molecule type" value="Genomic_DNA"/>
</dbReference>
<keyword evidence="5" id="KW-1133">Transmembrane helix</keyword>
<dbReference type="Proteomes" id="UP001152484">
    <property type="component" value="Unassembled WGS sequence"/>
</dbReference>
<proteinExistence type="predicted"/>
<keyword evidence="3" id="KW-0862">Zinc</keyword>
<dbReference type="AlphaFoldDB" id="A0A9P0ZV54"/>
<dbReference type="OrthoDB" id="1305981at2759"/>
<dbReference type="PROSITE" id="PS51999">
    <property type="entry name" value="ZF_GRF"/>
    <property type="match status" value="1"/>
</dbReference>
<dbReference type="InterPro" id="IPR010666">
    <property type="entry name" value="Znf_GRF"/>
</dbReference>
<protein>
    <recommendedName>
        <fullName evidence="6">GRF-type domain-containing protein</fullName>
    </recommendedName>
</protein>
<evidence type="ECO:0000256" key="3">
    <source>
        <dbReference type="ARBA" id="ARBA00022833"/>
    </source>
</evidence>
<sequence>MAHGICACGIPLKMLTSWTDDNPGRRFLTCSTLKGNGGCKMFECVDPEMCPRSKMIIPGLLRKINKLQVELEEKNAMPKKKKKWTVLWCVVGGMLLLGSWIVCFDIGSKNKLAWDYCEVPMI</sequence>
<evidence type="ECO:0000256" key="2">
    <source>
        <dbReference type="ARBA" id="ARBA00022771"/>
    </source>
</evidence>
<keyword evidence="1" id="KW-0479">Metal-binding</keyword>
<dbReference type="PANTHER" id="PTHR33248">
    <property type="entry name" value="ZINC ION-BINDING PROTEIN"/>
    <property type="match status" value="1"/>
</dbReference>
<evidence type="ECO:0000256" key="5">
    <source>
        <dbReference type="SAM" id="Phobius"/>
    </source>
</evidence>
<gene>
    <name evidence="7" type="ORF">CEURO_LOCUS20081</name>
</gene>
<keyword evidence="5" id="KW-0812">Transmembrane</keyword>
<keyword evidence="8" id="KW-1185">Reference proteome</keyword>
<name>A0A9P0ZV54_CUSEU</name>
<evidence type="ECO:0000313" key="7">
    <source>
        <dbReference type="EMBL" id="CAH9113604.1"/>
    </source>
</evidence>
<feature type="transmembrane region" description="Helical" evidence="5">
    <location>
        <begin position="84"/>
        <end position="102"/>
    </location>
</feature>
<evidence type="ECO:0000256" key="1">
    <source>
        <dbReference type="ARBA" id="ARBA00022723"/>
    </source>
</evidence>
<keyword evidence="2 4" id="KW-0863">Zinc-finger</keyword>
<accession>A0A9P0ZV54</accession>
<reference evidence="7" key="1">
    <citation type="submission" date="2022-07" db="EMBL/GenBank/DDBJ databases">
        <authorList>
            <person name="Macas J."/>
            <person name="Novak P."/>
            <person name="Neumann P."/>
        </authorList>
    </citation>
    <scope>NUCLEOTIDE SEQUENCE</scope>
</reference>
<evidence type="ECO:0000256" key="4">
    <source>
        <dbReference type="PROSITE-ProRule" id="PRU01343"/>
    </source>
</evidence>
<organism evidence="7 8">
    <name type="scientific">Cuscuta europaea</name>
    <name type="common">European dodder</name>
    <dbReference type="NCBI Taxonomy" id="41803"/>
    <lineage>
        <taxon>Eukaryota</taxon>
        <taxon>Viridiplantae</taxon>
        <taxon>Streptophyta</taxon>
        <taxon>Embryophyta</taxon>
        <taxon>Tracheophyta</taxon>
        <taxon>Spermatophyta</taxon>
        <taxon>Magnoliopsida</taxon>
        <taxon>eudicotyledons</taxon>
        <taxon>Gunneridae</taxon>
        <taxon>Pentapetalae</taxon>
        <taxon>asterids</taxon>
        <taxon>lamiids</taxon>
        <taxon>Solanales</taxon>
        <taxon>Convolvulaceae</taxon>
        <taxon>Cuscuteae</taxon>
        <taxon>Cuscuta</taxon>
        <taxon>Cuscuta subgen. Cuscuta</taxon>
    </lineage>
</organism>